<sequence length="117" mass="12437">MAEKIGSITWQKGGDVMKGKLRRVIGVMATLMAMGMTSQAVAANVPTTVRASESKVIIRADSAATYAVQGGHVVSLVPSTNHQGRTFFTIGVQKGTHLYQVVVDPVTDQVLAVTQMH</sequence>
<feature type="chain" id="PRO_5010723469" evidence="1">
    <location>
        <begin position="43"/>
        <end position="117"/>
    </location>
</feature>
<accession>A0A1W1WA01</accession>
<dbReference type="Proteomes" id="UP000192660">
    <property type="component" value="Unassembled WGS sequence"/>
</dbReference>
<proteinExistence type="predicted"/>
<organism evidence="2 3">
    <name type="scientific">Sulfobacillus thermosulfidooxidans (strain DSM 9293 / VKM B-1269 / AT-1)</name>
    <dbReference type="NCBI Taxonomy" id="929705"/>
    <lineage>
        <taxon>Bacteria</taxon>
        <taxon>Bacillati</taxon>
        <taxon>Bacillota</taxon>
        <taxon>Clostridia</taxon>
        <taxon>Eubacteriales</taxon>
        <taxon>Clostridiales Family XVII. Incertae Sedis</taxon>
        <taxon>Sulfobacillus</taxon>
    </lineage>
</organism>
<dbReference type="AlphaFoldDB" id="A0A1W1WA01"/>
<reference evidence="3" key="1">
    <citation type="submission" date="2017-04" db="EMBL/GenBank/DDBJ databases">
        <authorList>
            <person name="Varghese N."/>
            <person name="Submissions S."/>
        </authorList>
    </citation>
    <scope>NUCLEOTIDE SEQUENCE [LARGE SCALE GENOMIC DNA]</scope>
    <source>
        <strain evidence="3">DSM 9293</strain>
    </source>
</reference>
<keyword evidence="1" id="KW-0732">Signal</keyword>
<feature type="signal peptide" evidence="1">
    <location>
        <begin position="1"/>
        <end position="42"/>
    </location>
</feature>
<name>A0A1W1WA01_SULTA</name>
<gene>
    <name evidence="2" type="ORF">SAMN00768000_0847</name>
</gene>
<dbReference type="EMBL" id="FWWY01000001">
    <property type="protein sequence ID" value="SMC02979.1"/>
    <property type="molecule type" value="Genomic_DNA"/>
</dbReference>
<dbReference type="STRING" id="28034.BFX07_05795"/>
<evidence type="ECO:0000313" key="2">
    <source>
        <dbReference type="EMBL" id="SMC02979.1"/>
    </source>
</evidence>
<keyword evidence="3" id="KW-1185">Reference proteome</keyword>
<evidence type="ECO:0000313" key="3">
    <source>
        <dbReference type="Proteomes" id="UP000192660"/>
    </source>
</evidence>
<evidence type="ECO:0000256" key="1">
    <source>
        <dbReference type="SAM" id="SignalP"/>
    </source>
</evidence>
<protein>
    <submittedName>
        <fullName evidence="2">Uncharacterized protein</fullName>
    </submittedName>
</protein>